<name>A0A0N0DQX1_LEPPY</name>
<keyword evidence="1" id="KW-0472">Membrane</keyword>
<feature type="transmembrane region" description="Helical" evidence="1">
    <location>
        <begin position="74"/>
        <end position="93"/>
    </location>
</feature>
<comment type="caution">
    <text evidence="2">The sequence shown here is derived from an EMBL/GenBank/DDBJ whole genome shotgun (WGS) entry which is preliminary data.</text>
</comment>
<organism evidence="2 3">
    <name type="scientific">Leptomonas pyrrhocoris</name>
    <name type="common">Firebug parasite</name>
    <dbReference type="NCBI Taxonomy" id="157538"/>
    <lineage>
        <taxon>Eukaryota</taxon>
        <taxon>Discoba</taxon>
        <taxon>Euglenozoa</taxon>
        <taxon>Kinetoplastea</taxon>
        <taxon>Metakinetoplastina</taxon>
        <taxon>Trypanosomatida</taxon>
        <taxon>Trypanosomatidae</taxon>
        <taxon>Leishmaniinae</taxon>
        <taxon>Leptomonas</taxon>
    </lineage>
</organism>
<dbReference type="GeneID" id="26910013"/>
<reference evidence="2 3" key="1">
    <citation type="submission" date="2015-07" db="EMBL/GenBank/DDBJ databases">
        <title>High-quality genome of monoxenous trypanosomatid Leptomonas pyrrhocoris.</title>
        <authorList>
            <person name="Flegontov P."/>
            <person name="Butenko A."/>
            <person name="Firsov S."/>
            <person name="Vlcek C."/>
            <person name="Logacheva M.D."/>
            <person name="Field M."/>
            <person name="Filatov D."/>
            <person name="Flegontova O."/>
            <person name="Gerasimov E."/>
            <person name="Jackson A.P."/>
            <person name="Kelly S."/>
            <person name="Opperdoes F."/>
            <person name="O'Reilly A."/>
            <person name="Votypka J."/>
            <person name="Yurchenko V."/>
            <person name="Lukes J."/>
        </authorList>
    </citation>
    <scope>NUCLEOTIDE SEQUENCE [LARGE SCALE GENOMIC DNA]</scope>
    <source>
        <strain evidence="2">H10</strain>
    </source>
</reference>
<dbReference type="Proteomes" id="UP000037923">
    <property type="component" value="Unassembled WGS sequence"/>
</dbReference>
<evidence type="ECO:0000256" key="1">
    <source>
        <dbReference type="SAM" id="Phobius"/>
    </source>
</evidence>
<evidence type="ECO:0000313" key="3">
    <source>
        <dbReference type="Proteomes" id="UP000037923"/>
    </source>
</evidence>
<feature type="transmembrane region" description="Helical" evidence="1">
    <location>
        <begin position="44"/>
        <end position="67"/>
    </location>
</feature>
<dbReference type="VEuPathDB" id="TriTrypDB:LpyrH10_34_0330"/>
<sequence length="110" mass="12125">MPLRSTCGHRCHTYAGGGGRDCVFVCFCSAALGPACGSTSSNDWLVGGGLLPFLLSFFGIPFLRFFFFGTSLSFFFWFLLLQPFFSPSFAGFWHSRSGSPQLLLESCTFF</sequence>
<dbReference type="EMBL" id="LGTL01000034">
    <property type="protein sequence ID" value="KPA73598.1"/>
    <property type="molecule type" value="Genomic_DNA"/>
</dbReference>
<keyword evidence="1" id="KW-0812">Transmembrane</keyword>
<protein>
    <submittedName>
        <fullName evidence="2">Uncharacterized protein</fullName>
    </submittedName>
</protein>
<gene>
    <name evidence="2" type="ORF">ABB37_09730</name>
</gene>
<proteinExistence type="predicted"/>
<dbReference type="RefSeq" id="XP_015652037.1">
    <property type="nucleotide sequence ID" value="XM_015809362.1"/>
</dbReference>
<dbReference type="AlphaFoldDB" id="A0A0N0DQX1"/>
<accession>A0A0N0DQX1</accession>
<keyword evidence="1" id="KW-1133">Transmembrane helix</keyword>
<evidence type="ECO:0000313" key="2">
    <source>
        <dbReference type="EMBL" id="KPA73598.1"/>
    </source>
</evidence>
<keyword evidence="3" id="KW-1185">Reference proteome</keyword>